<dbReference type="EMBL" id="QEKO01000002">
    <property type="protein sequence ID" value="PVY62475.1"/>
    <property type="molecule type" value="Genomic_DNA"/>
</dbReference>
<gene>
    <name evidence="3" type="ORF">C7440_1969</name>
</gene>
<evidence type="ECO:0000259" key="2">
    <source>
        <dbReference type="PROSITE" id="PS50206"/>
    </source>
</evidence>
<keyword evidence="1" id="KW-1133">Transmembrane helix</keyword>
<accession>A0A2U1CN83</accession>
<protein>
    <submittedName>
        <fullName evidence="3">Rhodanese-related sulfurtransferase</fullName>
    </submittedName>
</protein>
<dbReference type="PANTHER" id="PTHR43031">
    <property type="entry name" value="FAD-DEPENDENT OXIDOREDUCTASE"/>
    <property type="match status" value="1"/>
</dbReference>
<dbReference type="InterPro" id="IPR036873">
    <property type="entry name" value="Rhodanese-like_dom_sf"/>
</dbReference>
<keyword evidence="1" id="KW-0812">Transmembrane</keyword>
<evidence type="ECO:0000313" key="3">
    <source>
        <dbReference type="EMBL" id="PVY62475.1"/>
    </source>
</evidence>
<name>A0A2U1CN83_9BURK</name>
<dbReference type="STRING" id="1231391.GCA_000308195_02556"/>
<keyword evidence="3" id="KW-0808">Transferase</keyword>
<dbReference type="CDD" id="cd00158">
    <property type="entry name" value="RHOD"/>
    <property type="match status" value="1"/>
</dbReference>
<dbReference type="GO" id="GO:0016740">
    <property type="term" value="F:transferase activity"/>
    <property type="evidence" value="ECO:0007669"/>
    <property type="project" value="UniProtKB-KW"/>
</dbReference>
<dbReference type="InterPro" id="IPR050229">
    <property type="entry name" value="GlpE_sulfurtransferase"/>
</dbReference>
<dbReference type="Proteomes" id="UP000246145">
    <property type="component" value="Unassembled WGS sequence"/>
</dbReference>
<dbReference type="InterPro" id="IPR001763">
    <property type="entry name" value="Rhodanese-like_dom"/>
</dbReference>
<dbReference type="RefSeq" id="WP_017524906.1">
    <property type="nucleotide sequence ID" value="NZ_JACCEX010000002.1"/>
</dbReference>
<dbReference type="OrthoDB" id="1445766at2"/>
<dbReference type="Gene3D" id="3.40.250.10">
    <property type="entry name" value="Rhodanese-like domain"/>
    <property type="match status" value="1"/>
</dbReference>
<keyword evidence="4" id="KW-1185">Reference proteome</keyword>
<comment type="caution">
    <text evidence="3">The sequence shown here is derived from an EMBL/GenBank/DDBJ whole genome shotgun (WGS) entry which is preliminary data.</text>
</comment>
<evidence type="ECO:0000313" key="4">
    <source>
        <dbReference type="Proteomes" id="UP000246145"/>
    </source>
</evidence>
<dbReference type="Pfam" id="PF00581">
    <property type="entry name" value="Rhodanese"/>
    <property type="match status" value="1"/>
</dbReference>
<organism evidence="3 4">
    <name type="scientific">Pusillimonas noertemannii</name>
    <dbReference type="NCBI Taxonomy" id="305977"/>
    <lineage>
        <taxon>Bacteria</taxon>
        <taxon>Pseudomonadati</taxon>
        <taxon>Pseudomonadota</taxon>
        <taxon>Betaproteobacteria</taxon>
        <taxon>Burkholderiales</taxon>
        <taxon>Alcaligenaceae</taxon>
        <taxon>Pusillimonas</taxon>
    </lineage>
</organism>
<dbReference type="SMART" id="SM00450">
    <property type="entry name" value="RHOD"/>
    <property type="match status" value="1"/>
</dbReference>
<dbReference type="AlphaFoldDB" id="A0A2U1CN83"/>
<dbReference type="PROSITE" id="PS50206">
    <property type="entry name" value="RHODANESE_3"/>
    <property type="match status" value="1"/>
</dbReference>
<dbReference type="SUPFAM" id="SSF52821">
    <property type="entry name" value="Rhodanese/Cell cycle control phosphatase"/>
    <property type="match status" value="1"/>
</dbReference>
<proteinExistence type="predicted"/>
<dbReference type="PANTHER" id="PTHR43031:SF1">
    <property type="entry name" value="PYRIDINE NUCLEOTIDE-DISULPHIDE OXIDOREDUCTASE"/>
    <property type="match status" value="1"/>
</dbReference>
<evidence type="ECO:0000256" key="1">
    <source>
        <dbReference type="SAM" id="Phobius"/>
    </source>
</evidence>
<feature type="domain" description="Rhodanese" evidence="2">
    <location>
        <begin position="47"/>
        <end position="134"/>
    </location>
</feature>
<reference evidence="3 4" key="1">
    <citation type="submission" date="2018-04" db="EMBL/GenBank/DDBJ databases">
        <title>Genomic Encyclopedia of Type Strains, Phase IV (KMG-IV): sequencing the most valuable type-strain genomes for metagenomic binning, comparative biology and taxonomic classification.</title>
        <authorList>
            <person name="Goeker M."/>
        </authorList>
    </citation>
    <scope>NUCLEOTIDE SEQUENCE [LARGE SCALE GENOMIC DNA]</scope>
    <source>
        <strain evidence="3 4">DSM 10065</strain>
    </source>
</reference>
<feature type="transmembrane region" description="Helical" evidence="1">
    <location>
        <begin position="6"/>
        <end position="25"/>
    </location>
</feature>
<sequence length="136" mass="14614">MDFILSQNNLYIVLIAVVSGALLLWPSLGKRRGSNPVSATEAVQLANRQQGVFIDVRSPEQYKAGTIAQARNVPAAEIEAKLDTLPKNKPLIVFCDQGREAIRAAAALRKHGLEAVSLEGGLRAWSQAGLPLSKKA</sequence>
<keyword evidence="1" id="KW-0472">Membrane</keyword>